<dbReference type="KEGG" id="sqz:FQU76_20575"/>
<dbReference type="NCBIfam" id="NF038080">
    <property type="entry name" value="PG_bind_siph"/>
    <property type="match status" value="1"/>
</dbReference>
<dbReference type="SUPFAM" id="SSF55846">
    <property type="entry name" value="N-acetylmuramoyl-L-alanine amidase-like"/>
    <property type="match status" value="1"/>
</dbReference>
<dbReference type="GO" id="GO:0008745">
    <property type="term" value="F:N-acetylmuramoyl-L-alanine amidase activity"/>
    <property type="evidence" value="ECO:0007669"/>
    <property type="project" value="InterPro"/>
</dbReference>
<accession>A0A5B8JAU3</accession>
<protein>
    <submittedName>
        <fullName evidence="3">N-acetylmuramoyl-L-alanine amidase</fullName>
    </submittedName>
</protein>
<dbReference type="EMBL" id="CP042266">
    <property type="protein sequence ID" value="QDY78497.1"/>
    <property type="molecule type" value="Genomic_DNA"/>
</dbReference>
<dbReference type="Proteomes" id="UP000320580">
    <property type="component" value="Chromosome"/>
</dbReference>
<evidence type="ECO:0000313" key="3">
    <source>
        <dbReference type="EMBL" id="QDY78497.1"/>
    </source>
</evidence>
<dbReference type="InterPro" id="IPR036505">
    <property type="entry name" value="Amidase/PGRP_sf"/>
</dbReference>
<dbReference type="InterPro" id="IPR047763">
    <property type="entry name" value="PG_bind_dom_phiBT1-type"/>
</dbReference>
<dbReference type="SMART" id="SM00644">
    <property type="entry name" value="Ami_2"/>
    <property type="match status" value="1"/>
</dbReference>
<dbReference type="Gene3D" id="3.40.80.10">
    <property type="entry name" value="Peptidoglycan recognition protein-like"/>
    <property type="match status" value="1"/>
</dbReference>
<name>A0A5B8JAU3_9ACTN</name>
<sequence length="302" mass="32199">MATPLTADRLVAALRAEGLDVVERPGWRGNHRDHAGAFGPVHGVMVHHTVSTGTEASVDLCFRGHATLPGPLCHAVIAKDGSVHLVGNGRANHAGGGDPDVLRAVANEKYGTRPPPPDEHQGSPGAVDGNIHFYGFECVNLGDGKDPWPAAQLDAIERASAALCRAHGWTAKSVIGHLEWTNRKIDPRGFTMPGLRARVARRLGSKPTGPAEPARPGGPRHHPFPGTAFFKAAPSSPVITAMGRRLVAEGCGEYTVGPGPRWSEADRRSYARWQRKLGFRGADADGWPGPSSWNALKVPRTR</sequence>
<gene>
    <name evidence="3" type="ORF">FQU76_20575</name>
</gene>
<dbReference type="RefSeq" id="WP_146481805.1">
    <property type="nucleotide sequence ID" value="NZ_CP042266.1"/>
</dbReference>
<dbReference type="InterPro" id="IPR002502">
    <property type="entry name" value="Amidase_domain"/>
</dbReference>
<organism evidence="3 4">
    <name type="scientific">Streptomyces qinzhouensis</name>
    <dbReference type="NCBI Taxonomy" id="2599401"/>
    <lineage>
        <taxon>Bacteria</taxon>
        <taxon>Bacillati</taxon>
        <taxon>Actinomycetota</taxon>
        <taxon>Actinomycetes</taxon>
        <taxon>Kitasatosporales</taxon>
        <taxon>Streptomycetaceae</taxon>
        <taxon>Streptomyces</taxon>
    </lineage>
</organism>
<feature type="domain" description="N-acetylmuramoyl-L-alanine amidase" evidence="2">
    <location>
        <begin position="27"/>
        <end position="188"/>
    </location>
</feature>
<feature type="region of interest" description="Disordered" evidence="1">
    <location>
        <begin position="281"/>
        <end position="302"/>
    </location>
</feature>
<dbReference type="GO" id="GO:0009253">
    <property type="term" value="P:peptidoglycan catabolic process"/>
    <property type="evidence" value="ECO:0007669"/>
    <property type="project" value="InterPro"/>
</dbReference>
<keyword evidence="4" id="KW-1185">Reference proteome</keyword>
<evidence type="ECO:0000259" key="2">
    <source>
        <dbReference type="SMART" id="SM00644"/>
    </source>
</evidence>
<feature type="region of interest" description="Disordered" evidence="1">
    <location>
        <begin position="202"/>
        <end position="227"/>
    </location>
</feature>
<proteinExistence type="predicted"/>
<dbReference type="OrthoDB" id="5178799at2"/>
<dbReference type="Pfam" id="PF01510">
    <property type="entry name" value="Amidase_2"/>
    <property type="match status" value="1"/>
</dbReference>
<evidence type="ECO:0000256" key="1">
    <source>
        <dbReference type="SAM" id="MobiDB-lite"/>
    </source>
</evidence>
<dbReference type="AlphaFoldDB" id="A0A5B8JAU3"/>
<feature type="compositionally biased region" description="Low complexity" evidence="1">
    <location>
        <begin position="207"/>
        <end position="217"/>
    </location>
</feature>
<evidence type="ECO:0000313" key="4">
    <source>
        <dbReference type="Proteomes" id="UP000320580"/>
    </source>
</evidence>
<dbReference type="CDD" id="cd06583">
    <property type="entry name" value="PGRP"/>
    <property type="match status" value="1"/>
</dbReference>
<reference evidence="3 4" key="1">
    <citation type="submission" date="2019-07" db="EMBL/GenBank/DDBJ databases">
        <authorList>
            <person name="Zhu P."/>
        </authorList>
    </citation>
    <scope>NUCLEOTIDE SEQUENCE [LARGE SCALE GENOMIC DNA]</scope>
    <source>
        <strain evidence="3 4">SSL-25</strain>
    </source>
</reference>